<evidence type="ECO:0000313" key="7">
    <source>
        <dbReference type="EMBL" id="TQL58712.1"/>
    </source>
</evidence>
<keyword evidence="8" id="KW-1185">Reference proteome</keyword>
<evidence type="ECO:0000256" key="1">
    <source>
        <dbReference type="ARBA" id="ARBA00007074"/>
    </source>
</evidence>
<keyword evidence="2" id="KW-0645">Protease</keyword>
<name>A0A542ZEE1_9MICO</name>
<dbReference type="PROSITE" id="PS51935">
    <property type="entry name" value="NLPC_P60"/>
    <property type="match status" value="1"/>
</dbReference>
<dbReference type="InterPro" id="IPR000064">
    <property type="entry name" value="NLP_P60_dom"/>
</dbReference>
<accession>A0A542ZEE1</accession>
<feature type="domain" description="NlpC/P60" evidence="6">
    <location>
        <begin position="334"/>
        <end position="453"/>
    </location>
</feature>
<feature type="compositionally biased region" description="Gly residues" evidence="5">
    <location>
        <begin position="295"/>
        <end position="319"/>
    </location>
</feature>
<proteinExistence type="inferred from homology"/>
<keyword evidence="3 7" id="KW-0378">Hydrolase</keyword>
<dbReference type="Pfam" id="PF00877">
    <property type="entry name" value="NLPC_P60"/>
    <property type="match status" value="1"/>
</dbReference>
<keyword evidence="4" id="KW-0788">Thiol protease</keyword>
<evidence type="ECO:0000256" key="5">
    <source>
        <dbReference type="SAM" id="MobiDB-lite"/>
    </source>
</evidence>
<feature type="region of interest" description="Disordered" evidence="5">
    <location>
        <begin position="279"/>
        <end position="333"/>
    </location>
</feature>
<dbReference type="InterPro" id="IPR051202">
    <property type="entry name" value="Peptidase_C40"/>
</dbReference>
<dbReference type="Gene3D" id="3.90.1720.10">
    <property type="entry name" value="endopeptidase domain like (from Nostoc punctiforme)"/>
    <property type="match status" value="1"/>
</dbReference>
<dbReference type="PANTHER" id="PTHR47053:SF1">
    <property type="entry name" value="MUREIN DD-ENDOPEPTIDASE MEPH-RELATED"/>
    <property type="match status" value="1"/>
</dbReference>
<protein>
    <submittedName>
        <fullName evidence="7">Cell wall-associated NlpC family hydrolase</fullName>
    </submittedName>
</protein>
<dbReference type="PANTHER" id="PTHR47053">
    <property type="entry name" value="MUREIN DD-ENDOPEPTIDASE MEPH-RELATED"/>
    <property type="match status" value="1"/>
</dbReference>
<evidence type="ECO:0000256" key="2">
    <source>
        <dbReference type="ARBA" id="ARBA00022670"/>
    </source>
</evidence>
<dbReference type="AlphaFoldDB" id="A0A542ZEE1"/>
<dbReference type="GO" id="GO:0006508">
    <property type="term" value="P:proteolysis"/>
    <property type="evidence" value="ECO:0007669"/>
    <property type="project" value="UniProtKB-KW"/>
</dbReference>
<evidence type="ECO:0000256" key="4">
    <source>
        <dbReference type="ARBA" id="ARBA00022807"/>
    </source>
</evidence>
<sequence>MRREPLAPRREHLVLPRGLRAALVAGAGAGLLLGLVLPASADPVYPSARQVAQAKAATAAKAAQADAIQARLIASTAHLEQVRAGAEQVAEAANGATLLLAEKTQAAQATRTRAAAAAAVAQQASDKVGQLAAQAYMSSNGLGGLDALLSSRGPQDILDKAAGLSIVSDIRNRTLAEASASSVVAGVLQRQAAQAQAQQLAAAQAADAARRAAQSQATQAAAETARVQQEQATMLSQLATLRNTSLALERERQQGLEAQAQARAAAGARAAAQARAAAAAEAARRAAEQAKHHPSGGGSPGASTNGGSGGGSGNGGGGSSTPTPRVTDAPPPVSGGVSAVIAFARAQVGDPYEWGAAGPGTWDCSGLTMRAWAQAGVSLSHYTGAQWGETARVPLSDLRPGDLLFFGDSGPTSHHVGLYIGGDEMIEAPYTGAFVSIAKFWGRPDLLPYGGRP</sequence>
<dbReference type="SUPFAM" id="SSF54001">
    <property type="entry name" value="Cysteine proteinases"/>
    <property type="match status" value="1"/>
</dbReference>
<comment type="similarity">
    <text evidence="1">Belongs to the peptidase C40 family.</text>
</comment>
<dbReference type="RefSeq" id="WP_141786816.1">
    <property type="nucleotide sequence ID" value="NZ_VFOQ01000001.1"/>
</dbReference>
<dbReference type="GO" id="GO:0008234">
    <property type="term" value="F:cysteine-type peptidase activity"/>
    <property type="evidence" value="ECO:0007669"/>
    <property type="project" value="UniProtKB-KW"/>
</dbReference>
<organism evidence="7 8">
    <name type="scientific">Oryzihumus leptocrescens</name>
    <dbReference type="NCBI Taxonomy" id="297536"/>
    <lineage>
        <taxon>Bacteria</taxon>
        <taxon>Bacillati</taxon>
        <taxon>Actinomycetota</taxon>
        <taxon>Actinomycetes</taxon>
        <taxon>Micrococcales</taxon>
        <taxon>Intrasporangiaceae</taxon>
        <taxon>Oryzihumus</taxon>
    </lineage>
</organism>
<gene>
    <name evidence="7" type="ORF">FB474_0046</name>
</gene>
<evidence type="ECO:0000256" key="3">
    <source>
        <dbReference type="ARBA" id="ARBA00022801"/>
    </source>
</evidence>
<dbReference type="Proteomes" id="UP000319514">
    <property type="component" value="Unassembled WGS sequence"/>
</dbReference>
<dbReference type="EMBL" id="VFOQ01000001">
    <property type="protein sequence ID" value="TQL58712.1"/>
    <property type="molecule type" value="Genomic_DNA"/>
</dbReference>
<reference evidence="7 8" key="1">
    <citation type="submission" date="2019-06" db="EMBL/GenBank/DDBJ databases">
        <title>Sequencing the genomes of 1000 actinobacteria strains.</title>
        <authorList>
            <person name="Klenk H.-P."/>
        </authorList>
    </citation>
    <scope>NUCLEOTIDE SEQUENCE [LARGE SCALE GENOMIC DNA]</scope>
    <source>
        <strain evidence="7 8">DSM 18082</strain>
    </source>
</reference>
<feature type="compositionally biased region" description="Basic and acidic residues" evidence="5">
    <location>
        <begin position="282"/>
        <end position="291"/>
    </location>
</feature>
<evidence type="ECO:0000313" key="8">
    <source>
        <dbReference type="Proteomes" id="UP000319514"/>
    </source>
</evidence>
<evidence type="ECO:0000259" key="6">
    <source>
        <dbReference type="PROSITE" id="PS51935"/>
    </source>
</evidence>
<dbReference type="InterPro" id="IPR038765">
    <property type="entry name" value="Papain-like_cys_pep_sf"/>
</dbReference>
<comment type="caution">
    <text evidence="7">The sequence shown here is derived from an EMBL/GenBank/DDBJ whole genome shotgun (WGS) entry which is preliminary data.</text>
</comment>
<dbReference type="OrthoDB" id="9815778at2"/>